<dbReference type="AlphaFoldDB" id="A0A6B2R717"/>
<protein>
    <recommendedName>
        <fullName evidence="3">Large ribosomal RNA subunit accumulation protein YceD</fullName>
    </recommendedName>
    <alternativeName>
        <fullName evidence="5">23S rRNA accumulation protein YceD</fullName>
    </alternativeName>
</protein>
<evidence type="ECO:0000256" key="6">
    <source>
        <dbReference type="SAM" id="MobiDB-lite"/>
    </source>
</evidence>
<comment type="function">
    <text evidence="1">Plays a role in synthesis, processing and/or stability of 23S rRNA.</text>
</comment>
<evidence type="ECO:0000256" key="3">
    <source>
        <dbReference type="ARBA" id="ARBA00015716"/>
    </source>
</evidence>
<evidence type="ECO:0000313" key="7">
    <source>
        <dbReference type="EMBL" id="NDY83125.1"/>
    </source>
</evidence>
<proteinExistence type="inferred from homology"/>
<name>A0A6B2R717_9BURK</name>
<comment type="similarity">
    <text evidence="2">Belongs to the DUF177 domain family.</text>
</comment>
<accession>A0A6B2R717</accession>
<dbReference type="Pfam" id="PF02620">
    <property type="entry name" value="YceD"/>
    <property type="match status" value="1"/>
</dbReference>
<evidence type="ECO:0000256" key="2">
    <source>
        <dbReference type="ARBA" id="ARBA00010740"/>
    </source>
</evidence>
<dbReference type="PANTHER" id="PTHR38099">
    <property type="entry name" value="LARGE RIBOSOMAL RNA SUBUNIT ACCUMULATION PROTEIN YCED"/>
    <property type="match status" value="1"/>
</dbReference>
<dbReference type="EMBL" id="JAAGRN010000004">
    <property type="protein sequence ID" value="NDY83125.1"/>
    <property type="molecule type" value="Genomic_DNA"/>
</dbReference>
<dbReference type="PANTHER" id="PTHR38099:SF1">
    <property type="entry name" value="LARGE RIBOSOMAL RNA SUBUNIT ACCUMULATION PROTEIN YCED"/>
    <property type="match status" value="1"/>
</dbReference>
<feature type="region of interest" description="Disordered" evidence="6">
    <location>
        <begin position="164"/>
        <end position="192"/>
    </location>
</feature>
<dbReference type="GO" id="GO:0042254">
    <property type="term" value="P:ribosome biogenesis"/>
    <property type="evidence" value="ECO:0007669"/>
    <property type="project" value="UniProtKB-KW"/>
</dbReference>
<evidence type="ECO:0000256" key="4">
    <source>
        <dbReference type="ARBA" id="ARBA00022517"/>
    </source>
</evidence>
<dbReference type="GO" id="GO:0005829">
    <property type="term" value="C:cytosol"/>
    <property type="evidence" value="ECO:0007669"/>
    <property type="project" value="TreeGrafter"/>
</dbReference>
<gene>
    <name evidence="7" type="ORF">G3I67_07765</name>
</gene>
<comment type="caution">
    <text evidence="7">The sequence shown here is derived from an EMBL/GenBank/DDBJ whole genome shotgun (WGS) entry which is preliminary data.</text>
</comment>
<evidence type="ECO:0000256" key="1">
    <source>
        <dbReference type="ARBA" id="ARBA00002868"/>
    </source>
</evidence>
<evidence type="ECO:0000256" key="5">
    <source>
        <dbReference type="ARBA" id="ARBA00031841"/>
    </source>
</evidence>
<dbReference type="InterPro" id="IPR003772">
    <property type="entry name" value="YceD"/>
</dbReference>
<organism evidence="7">
    <name type="scientific">Sheuella amnicola</name>
    <dbReference type="NCBI Taxonomy" id="2707330"/>
    <lineage>
        <taxon>Bacteria</taxon>
        <taxon>Pseudomonadati</taxon>
        <taxon>Pseudomonadota</taxon>
        <taxon>Betaproteobacteria</taxon>
        <taxon>Burkholderiales</taxon>
        <taxon>Alcaligenaceae</taxon>
        <taxon>Sheuella</taxon>
    </lineage>
</organism>
<keyword evidence="4" id="KW-0690">Ribosome biogenesis</keyword>
<dbReference type="InterPro" id="IPR039255">
    <property type="entry name" value="YceD_bac"/>
</dbReference>
<reference evidence="7" key="1">
    <citation type="submission" date="2020-02" db="EMBL/GenBank/DDBJ databases">
        <authorList>
            <person name="Chen W.-M."/>
        </authorList>
    </citation>
    <scope>NUCLEOTIDE SEQUENCE</scope>
    <source>
        <strain evidence="7">NBD-18</strain>
    </source>
</reference>
<sequence length="192" mass="21461">MQNQCVLGLPGYIDAFEFARRGQSQTGVIGIHRFQRLLDGLREQPVSELVDLPGAPSMPGLVKYTVTGRVSSAGKSQLLLHVQAQLLLDCQRCLDDMVHVIDRHTVFELVRRESDIDESLNEDDDDAPEQIVGSRKFDLLDLIEDELILEVPYVPRHEVCVDMTKSGGDPPGEVEEKRPSPFAVLDQLKNKS</sequence>
<dbReference type="RefSeq" id="WP_163653797.1">
    <property type="nucleotide sequence ID" value="NZ_JAAGRN010000004.1"/>
</dbReference>